<evidence type="ECO:0000256" key="1">
    <source>
        <dbReference type="SAM" id="MobiDB-lite"/>
    </source>
</evidence>
<feature type="compositionally biased region" description="Low complexity" evidence="1">
    <location>
        <begin position="42"/>
        <end position="70"/>
    </location>
</feature>
<dbReference type="Pfam" id="PF18029">
    <property type="entry name" value="Glyoxalase_6"/>
    <property type="match status" value="1"/>
</dbReference>
<dbReference type="Proteomes" id="UP001296706">
    <property type="component" value="Unassembled WGS sequence"/>
</dbReference>
<dbReference type="PANTHER" id="PTHR33993">
    <property type="entry name" value="GLYOXALASE-RELATED"/>
    <property type="match status" value="1"/>
</dbReference>
<sequence>MTDAFDALRIPDAPATPDPEFADGLRVRVERAVLDRPDDTVTATGATIAEPTTPEPASTTDTTVGDATTDATTGTATAAAVLPLHTVTPYLAVSDARAAVEFYIGAFGAARRGEPVLMPDGRIGHVEVVLGDSVLMMADEFPELDLLAPVTRGGSTQSLRLEVTDPDAVVDRALAAGGVLERPVTDSPYGRGGVVLDPFGHRWMVSREPARPRTGDIVHASLWTADVERAERFYAAVLGWTVEPGSGPQHRRVTSAGARLGLSGGHDRSTLMLCFAVPDVDAAVAVVRAAGGTAGEPADQPPGRVTDCVDDLGVPFALRSGPPGPVPGSDDAIAHLVLRVPDAGRARAFYGTVLGWGFVPARVANGWNVRTAAGEPRPRTSIWGGRSEPAVVVPSFAVPDLAAAVQAVRAAGGTGAGPERRPFGRAAECTDDQGGRFQLVER</sequence>
<protein>
    <submittedName>
        <fullName evidence="3">Glyoxalase</fullName>
    </submittedName>
</protein>
<dbReference type="InterPro" id="IPR029068">
    <property type="entry name" value="Glyas_Bleomycin-R_OHBP_Dase"/>
</dbReference>
<dbReference type="InterPro" id="IPR037523">
    <property type="entry name" value="VOC_core"/>
</dbReference>
<evidence type="ECO:0000313" key="3">
    <source>
        <dbReference type="EMBL" id="NMH76632.1"/>
    </source>
</evidence>
<gene>
    <name evidence="3" type="ORF">HF577_05895</name>
</gene>
<dbReference type="CDD" id="cd07246">
    <property type="entry name" value="VOC_like"/>
    <property type="match status" value="1"/>
</dbReference>
<dbReference type="PANTHER" id="PTHR33993:SF14">
    <property type="entry name" value="GB|AAF24581.1"/>
    <property type="match status" value="1"/>
</dbReference>
<comment type="caution">
    <text evidence="3">The sequence shown here is derived from an EMBL/GenBank/DDBJ whole genome shotgun (WGS) entry which is preliminary data.</text>
</comment>
<feature type="region of interest" description="Disordered" evidence="1">
    <location>
        <begin position="36"/>
        <end position="70"/>
    </location>
</feature>
<dbReference type="EMBL" id="JAAXKY010000011">
    <property type="protein sequence ID" value="NMH76632.1"/>
    <property type="molecule type" value="Genomic_DNA"/>
</dbReference>
<dbReference type="Pfam" id="PF00903">
    <property type="entry name" value="Glyoxalase"/>
    <property type="match status" value="2"/>
</dbReference>
<dbReference type="InterPro" id="IPR052164">
    <property type="entry name" value="Anthracycline_SecMetBiosynth"/>
</dbReference>
<feature type="domain" description="VOC" evidence="2">
    <location>
        <begin position="332"/>
        <end position="442"/>
    </location>
</feature>
<dbReference type="Gene3D" id="3.30.720.110">
    <property type="match status" value="1"/>
</dbReference>
<dbReference type="Gene3D" id="3.30.720.120">
    <property type="match status" value="1"/>
</dbReference>
<feature type="domain" description="VOC" evidence="2">
    <location>
        <begin position="216"/>
        <end position="321"/>
    </location>
</feature>
<dbReference type="PROSITE" id="PS51819">
    <property type="entry name" value="VOC"/>
    <property type="match status" value="3"/>
</dbReference>
<evidence type="ECO:0000313" key="4">
    <source>
        <dbReference type="Proteomes" id="UP001296706"/>
    </source>
</evidence>
<organism evidence="3 4">
    <name type="scientific">Pseudonocardia xinjiangensis</name>
    <dbReference type="NCBI Taxonomy" id="75289"/>
    <lineage>
        <taxon>Bacteria</taxon>
        <taxon>Bacillati</taxon>
        <taxon>Actinomycetota</taxon>
        <taxon>Actinomycetes</taxon>
        <taxon>Pseudonocardiales</taxon>
        <taxon>Pseudonocardiaceae</taxon>
        <taxon>Pseudonocardia</taxon>
    </lineage>
</organism>
<dbReference type="Gene3D" id="3.10.180.10">
    <property type="entry name" value="2,3-Dihydroxybiphenyl 1,2-Dioxygenase, domain 1"/>
    <property type="match status" value="2"/>
</dbReference>
<feature type="region of interest" description="Disordered" evidence="1">
    <location>
        <begin position="412"/>
        <end position="442"/>
    </location>
</feature>
<keyword evidence="4" id="KW-1185">Reference proteome</keyword>
<reference evidence="3 4" key="1">
    <citation type="submission" date="2020-04" db="EMBL/GenBank/DDBJ databases">
        <authorList>
            <person name="Klaysubun C."/>
            <person name="Duangmal K."/>
            <person name="Lipun K."/>
        </authorList>
    </citation>
    <scope>NUCLEOTIDE SEQUENCE [LARGE SCALE GENOMIC DNA]</scope>
    <source>
        <strain evidence="3 4">JCM 11839</strain>
    </source>
</reference>
<name>A0ABX1R8D9_9PSEU</name>
<accession>A0ABX1R8D9</accession>
<dbReference type="SUPFAM" id="SSF54593">
    <property type="entry name" value="Glyoxalase/Bleomycin resistance protein/Dihydroxybiphenyl dioxygenase"/>
    <property type="match status" value="3"/>
</dbReference>
<dbReference type="InterPro" id="IPR041581">
    <property type="entry name" value="Glyoxalase_6"/>
</dbReference>
<dbReference type="InterPro" id="IPR004360">
    <property type="entry name" value="Glyas_Fos-R_dOase_dom"/>
</dbReference>
<evidence type="ECO:0000259" key="2">
    <source>
        <dbReference type="PROSITE" id="PS51819"/>
    </source>
</evidence>
<feature type="domain" description="VOC" evidence="2">
    <location>
        <begin position="83"/>
        <end position="208"/>
    </location>
</feature>
<dbReference type="RefSeq" id="WP_169394706.1">
    <property type="nucleotide sequence ID" value="NZ_JAAXKY010000011.1"/>
</dbReference>
<feature type="region of interest" description="Disordered" evidence="1">
    <location>
        <begin position="1"/>
        <end position="21"/>
    </location>
</feature>
<proteinExistence type="predicted"/>